<keyword evidence="1" id="KW-0812">Transmembrane</keyword>
<evidence type="ECO:0000313" key="3">
    <source>
        <dbReference type="EMBL" id="SFZ75729.1"/>
    </source>
</evidence>
<feature type="transmembrane region" description="Helical" evidence="1">
    <location>
        <begin position="209"/>
        <end position="232"/>
    </location>
</feature>
<keyword evidence="1" id="KW-1133">Transmembrane helix</keyword>
<organism evidence="3 4">
    <name type="scientific">Chitinimonas taiwanensis DSM 18899</name>
    <dbReference type="NCBI Taxonomy" id="1121279"/>
    <lineage>
        <taxon>Bacteria</taxon>
        <taxon>Pseudomonadati</taxon>
        <taxon>Pseudomonadota</taxon>
        <taxon>Betaproteobacteria</taxon>
        <taxon>Neisseriales</taxon>
        <taxon>Chitinibacteraceae</taxon>
        <taxon>Chitinimonas</taxon>
    </lineage>
</organism>
<sequence length="408" mass="44884">MSTPEHVRIAQIDALRGAALLGILLINFAAMASGYFGTGLLDPRHAGLWDQMVQQLLTVLVETKFYLLFSCLFGYSFTLQMDSAERAGAAFSARMLRRLAGLALLGLAHALLLFPGDILLCYALLGLVLLYLRRLSDRALRRWAIGLWLGHALLWLLPAGLLALLAPDAPSEAGVDIFRRAWASELAYRGSWATTLAEHWRVWHQEMSWVLPLVQMPSALAMFITGLLLGRARWLSEPTAQRELLVRLACLGLVLGLPGALLYAQAGPGLPLWRQLAQEGIGILSAPWLSAAYAALFLLALQGACGVRMQAWLAPAGRMALSHYLLQSLCGSLLFSAYGLRLYGQLGSTAVLGLALLLFGAQLWLSRYWLASHRYGPVEWGLRALTLWRWPAWRRADEQPAASPLAPR</sequence>
<accession>A0A1K2HGV1</accession>
<evidence type="ECO:0000313" key="4">
    <source>
        <dbReference type="Proteomes" id="UP000186513"/>
    </source>
</evidence>
<feature type="domain" description="DUF418" evidence="2">
    <location>
        <begin position="229"/>
        <end position="388"/>
    </location>
</feature>
<feature type="transmembrane region" description="Helical" evidence="1">
    <location>
        <begin position="346"/>
        <end position="365"/>
    </location>
</feature>
<feature type="transmembrane region" description="Helical" evidence="1">
    <location>
        <begin position="319"/>
        <end position="340"/>
    </location>
</feature>
<dbReference type="InterPro" id="IPR052529">
    <property type="entry name" value="Bact_Transport_Assoc"/>
</dbReference>
<gene>
    <name evidence="3" type="ORF">SAMN02745887_01708</name>
</gene>
<feature type="transmembrane region" description="Helical" evidence="1">
    <location>
        <begin position="144"/>
        <end position="166"/>
    </location>
</feature>
<protein>
    <recommendedName>
        <fullName evidence="2">DUF418 domain-containing protein</fullName>
    </recommendedName>
</protein>
<keyword evidence="4" id="KW-1185">Reference proteome</keyword>
<dbReference type="RefSeq" id="WP_072428233.1">
    <property type="nucleotide sequence ID" value="NZ_FPKR01000006.1"/>
</dbReference>
<name>A0A1K2HGV1_9NEIS</name>
<feature type="transmembrane region" description="Helical" evidence="1">
    <location>
        <begin position="56"/>
        <end position="79"/>
    </location>
</feature>
<dbReference type="PANTHER" id="PTHR30590">
    <property type="entry name" value="INNER MEMBRANE PROTEIN"/>
    <property type="match status" value="1"/>
</dbReference>
<dbReference type="Proteomes" id="UP000186513">
    <property type="component" value="Unassembled WGS sequence"/>
</dbReference>
<evidence type="ECO:0000256" key="1">
    <source>
        <dbReference type="SAM" id="Phobius"/>
    </source>
</evidence>
<dbReference type="Pfam" id="PF04235">
    <property type="entry name" value="DUF418"/>
    <property type="match status" value="1"/>
</dbReference>
<feature type="transmembrane region" description="Helical" evidence="1">
    <location>
        <begin position="14"/>
        <end position="36"/>
    </location>
</feature>
<proteinExistence type="predicted"/>
<dbReference type="OrthoDB" id="9807744at2"/>
<feature type="transmembrane region" description="Helical" evidence="1">
    <location>
        <begin position="99"/>
        <end position="132"/>
    </location>
</feature>
<evidence type="ECO:0000259" key="2">
    <source>
        <dbReference type="Pfam" id="PF04235"/>
    </source>
</evidence>
<dbReference type="InterPro" id="IPR007349">
    <property type="entry name" value="DUF418"/>
</dbReference>
<keyword evidence="1" id="KW-0472">Membrane</keyword>
<reference evidence="3 4" key="1">
    <citation type="submission" date="2016-11" db="EMBL/GenBank/DDBJ databases">
        <authorList>
            <person name="Jaros S."/>
            <person name="Januszkiewicz K."/>
            <person name="Wedrychowicz H."/>
        </authorList>
    </citation>
    <scope>NUCLEOTIDE SEQUENCE [LARGE SCALE GENOMIC DNA]</scope>
    <source>
        <strain evidence="3 4">DSM 18899</strain>
    </source>
</reference>
<dbReference type="PANTHER" id="PTHR30590:SF2">
    <property type="entry name" value="INNER MEMBRANE PROTEIN"/>
    <property type="match status" value="1"/>
</dbReference>
<feature type="transmembrane region" description="Helical" evidence="1">
    <location>
        <begin position="286"/>
        <end position="307"/>
    </location>
</feature>
<dbReference type="AlphaFoldDB" id="A0A1K2HGV1"/>
<feature type="transmembrane region" description="Helical" evidence="1">
    <location>
        <begin position="244"/>
        <end position="266"/>
    </location>
</feature>
<dbReference type="EMBL" id="FPKR01000006">
    <property type="protein sequence ID" value="SFZ75729.1"/>
    <property type="molecule type" value="Genomic_DNA"/>
</dbReference>